<evidence type="ECO:0000313" key="2">
    <source>
        <dbReference type="EMBL" id="SCP95153.1"/>
    </source>
</evidence>
<gene>
    <name evidence="2" type="ORF">SAMN05421730_1001354</name>
</gene>
<feature type="transmembrane region" description="Helical" evidence="1">
    <location>
        <begin position="172"/>
        <end position="193"/>
    </location>
</feature>
<keyword evidence="1" id="KW-0472">Membrane</keyword>
<dbReference type="AlphaFoldDB" id="A0A1D3TP53"/>
<dbReference type="EMBL" id="FMKA01000001">
    <property type="protein sequence ID" value="SCP95153.1"/>
    <property type="molecule type" value="Genomic_DNA"/>
</dbReference>
<keyword evidence="3" id="KW-1185">Reference proteome</keyword>
<feature type="transmembrane region" description="Helical" evidence="1">
    <location>
        <begin position="112"/>
        <end position="132"/>
    </location>
</feature>
<feature type="transmembrane region" description="Helical" evidence="1">
    <location>
        <begin position="412"/>
        <end position="436"/>
    </location>
</feature>
<dbReference type="InterPro" id="IPR031584">
    <property type="entry name" value="Put_ABC_export"/>
</dbReference>
<name>A0A1D3TP53_9FIRM</name>
<keyword evidence="1" id="KW-0812">Transmembrane</keyword>
<dbReference type="OrthoDB" id="816862at2"/>
<feature type="transmembrane region" description="Helical" evidence="1">
    <location>
        <begin position="494"/>
        <end position="516"/>
    </location>
</feature>
<proteinExistence type="predicted"/>
<keyword evidence="1" id="KW-1133">Transmembrane helix</keyword>
<feature type="transmembrane region" description="Helical" evidence="1">
    <location>
        <begin position="323"/>
        <end position="345"/>
    </location>
</feature>
<feature type="transmembrane region" description="Helical" evidence="1">
    <location>
        <begin position="138"/>
        <end position="160"/>
    </location>
</feature>
<reference evidence="2 3" key="1">
    <citation type="submission" date="2016-09" db="EMBL/GenBank/DDBJ databases">
        <authorList>
            <person name="Capua I."/>
            <person name="De Benedictis P."/>
            <person name="Joannis T."/>
            <person name="Lombin L.H."/>
            <person name="Cattoli G."/>
        </authorList>
    </citation>
    <scope>NUCLEOTIDE SEQUENCE [LARGE SCALE GENOMIC DNA]</scope>
    <source>
        <strain evidence="2 3">GluBS11</strain>
    </source>
</reference>
<dbReference type="RefSeq" id="WP_091229196.1">
    <property type="nucleotide sequence ID" value="NZ_FMKA01000001.1"/>
</dbReference>
<evidence type="ECO:0000313" key="3">
    <source>
        <dbReference type="Proteomes" id="UP000199315"/>
    </source>
</evidence>
<feature type="transmembrane region" description="Helical" evidence="1">
    <location>
        <begin position="23"/>
        <end position="43"/>
    </location>
</feature>
<sequence>MESLIYVYRASIRNSLKRSLKKPVTYIYLVLAGCYLTGMLFAMPEMITDMGLDNPKGLVVILSFFTLMTVPMNLLSYAKRRGLVFKNSDVQFVFTSPAAPKLVLLYGQIRQYIMGFVFSLLLAFAGVFWFHVSAWIMVAYFVLAFAVENVLEASMMVLIYGNEGDGEKTAKVIRWCVFGILGILVLFGLYLFYSENASFNIVSLFLNHPFLQMVPLAGWNIAFIRLLLLGPTALNVACTVLYCITAFVLGVLAWKMKCTGAYYEDAMSFAEDYTNVLEKSRKGEAVFLFGKKKKYRKADIVYKGSYAKAIFYRQLLEYKKNRFFIFSPFSLVCLGAGCAIAFFASRNDVDLYGIFVIPGVSAYIAVLFSGYPTKWEKELMNPYTYLIPDTAMKKLWYATLVEHIRAFVDGCLIAVPAGIFLGLNAFQILLCILIHVSIQANRLYLVVFVEAFLGKVLPMLFKRFTKMFLQMFFMGISIAAAVIGTLLINVEAGFVLAILMSGAGTLIAALGASVLFERMESIE</sequence>
<feature type="transmembrane region" description="Helical" evidence="1">
    <location>
        <begin position="442"/>
        <end position="461"/>
    </location>
</feature>
<evidence type="ECO:0000256" key="1">
    <source>
        <dbReference type="SAM" id="Phobius"/>
    </source>
</evidence>
<feature type="transmembrane region" description="Helical" evidence="1">
    <location>
        <begin position="58"/>
        <end position="78"/>
    </location>
</feature>
<organism evidence="2 3">
    <name type="scientific">Anaerobium acetethylicum</name>
    <dbReference type="NCBI Taxonomy" id="1619234"/>
    <lineage>
        <taxon>Bacteria</taxon>
        <taxon>Bacillati</taxon>
        <taxon>Bacillota</taxon>
        <taxon>Clostridia</taxon>
        <taxon>Lachnospirales</taxon>
        <taxon>Lachnospiraceae</taxon>
        <taxon>Anaerobium</taxon>
    </lineage>
</organism>
<feature type="transmembrane region" description="Helical" evidence="1">
    <location>
        <begin position="468"/>
        <end position="488"/>
    </location>
</feature>
<accession>A0A1D3TP53</accession>
<dbReference type="Proteomes" id="UP000199315">
    <property type="component" value="Unassembled WGS sequence"/>
</dbReference>
<dbReference type="STRING" id="1619234.SAMN05421730_1001354"/>
<feature type="transmembrane region" description="Helical" evidence="1">
    <location>
        <begin position="233"/>
        <end position="254"/>
    </location>
</feature>
<feature type="transmembrane region" description="Helical" evidence="1">
    <location>
        <begin position="351"/>
        <end position="371"/>
    </location>
</feature>
<protein>
    <submittedName>
        <fullName evidence="2">Putative ABC exporter</fullName>
    </submittedName>
</protein>
<dbReference type="Pfam" id="PF16962">
    <property type="entry name" value="ABC_export"/>
    <property type="match status" value="1"/>
</dbReference>